<name>A0ABT7NCP0_9BURK</name>
<dbReference type="EMBL" id="JASZYV010000003">
    <property type="protein sequence ID" value="MDM0045702.1"/>
    <property type="molecule type" value="Genomic_DNA"/>
</dbReference>
<proteinExistence type="predicted"/>
<accession>A0ABT7NCP0</accession>
<sequence length="653" mass="69269">MSKPPEPELSSLQTAQKRVQGIFSSVAQAVTSLGQTVVDRLEEVDRTRGITAVVADTGQRIGEVIAAADQQLGVSDKVATTGKAAAELFSETSTRVQKAAQSSGISGGLQNNFLDPVQKAVSIITESPLVKEGLDSVEQAYGKTRNLVMDVVMPSLPTYDAKELLTSTRTELNYVAACILQISPEASSDLGRKFGRVVTAKISGATSAAALLGLVVTFGNAGTGAAIAGLSGAAATNATLAWVGSLVGGGMAAGALLTGGLAVIVGYGTVRLLASERRELETLSEIDLRLVQSCWMLGTLADAYRRHPEHFGATEAQQLQEALRSLARELDENLELLCAPLDATRQVALRHHAIPDLQRTVIERWDIYLNWASSPDGRAWHAERAAAAATLPKGLSPAGDPACPEADTREDKHLLMQGHAHSVIGGVFAALLTGEPLDDSMQSRLVLQAIRRSTISLANASAAEIGDYLRSLSPEQLRGVASNVKGIYHELWYVEQYNNLHEDSFARVFGVTNHAGADVQICDSDTGQVIREVQLKAVATSAEVREHLQRYPHINVASTDEVAASMHNSAVHSTGVSNEELHARTTTSLDALHNHTIFHRASDVGLASLGVASMAELLQMLRGERKFPEAVTKSISTAATAVGATALTAFLFS</sequence>
<reference evidence="2" key="1">
    <citation type="submission" date="2023-06" db="EMBL/GenBank/DDBJ databases">
        <authorList>
            <person name="Jiang Y."/>
            <person name="Liu Q."/>
        </authorList>
    </citation>
    <scope>NUCLEOTIDE SEQUENCE</scope>
    <source>
        <strain evidence="2">CGMCC 1.12089</strain>
    </source>
</reference>
<dbReference type="RefSeq" id="WP_286660817.1">
    <property type="nucleotide sequence ID" value="NZ_JASZYV010000003.1"/>
</dbReference>
<evidence type="ECO:0000256" key="1">
    <source>
        <dbReference type="SAM" id="Phobius"/>
    </source>
</evidence>
<feature type="transmembrane region" description="Helical" evidence="1">
    <location>
        <begin position="202"/>
        <end position="228"/>
    </location>
</feature>
<protein>
    <submittedName>
        <fullName evidence="2">Uncharacterized protein</fullName>
    </submittedName>
</protein>
<evidence type="ECO:0000313" key="2">
    <source>
        <dbReference type="EMBL" id="MDM0045702.1"/>
    </source>
</evidence>
<organism evidence="2 3">
    <name type="scientific">Variovorax dokdonensis</name>
    <dbReference type="NCBI Taxonomy" id="344883"/>
    <lineage>
        <taxon>Bacteria</taxon>
        <taxon>Pseudomonadati</taxon>
        <taxon>Pseudomonadota</taxon>
        <taxon>Betaproteobacteria</taxon>
        <taxon>Burkholderiales</taxon>
        <taxon>Comamonadaceae</taxon>
        <taxon>Variovorax</taxon>
    </lineage>
</organism>
<keyword evidence="1" id="KW-0472">Membrane</keyword>
<keyword evidence="3" id="KW-1185">Reference proteome</keyword>
<feature type="transmembrane region" description="Helical" evidence="1">
    <location>
        <begin position="240"/>
        <end position="268"/>
    </location>
</feature>
<keyword evidence="1" id="KW-0812">Transmembrane</keyword>
<gene>
    <name evidence="2" type="ORF">QTH91_14525</name>
</gene>
<evidence type="ECO:0000313" key="3">
    <source>
        <dbReference type="Proteomes" id="UP001174908"/>
    </source>
</evidence>
<comment type="caution">
    <text evidence="2">The sequence shown here is derived from an EMBL/GenBank/DDBJ whole genome shotgun (WGS) entry which is preliminary data.</text>
</comment>
<dbReference type="Proteomes" id="UP001174908">
    <property type="component" value="Unassembled WGS sequence"/>
</dbReference>
<keyword evidence="1" id="KW-1133">Transmembrane helix</keyword>